<evidence type="ECO:0000256" key="4">
    <source>
        <dbReference type="NCBIfam" id="TIGR00152"/>
    </source>
</evidence>
<keyword evidence="1 3" id="KW-0547">Nucleotide-binding</keyword>
<dbReference type="GO" id="GO:0015937">
    <property type="term" value="P:coenzyme A biosynthetic process"/>
    <property type="evidence" value="ECO:0007669"/>
    <property type="project" value="UniProtKB-UniRule"/>
</dbReference>
<keyword evidence="3" id="KW-0808">Transferase</keyword>
<comment type="caution">
    <text evidence="5">The sequence shown here is derived from an EMBL/GenBank/DDBJ whole genome shotgun (WGS) entry which is preliminary data.</text>
</comment>
<dbReference type="STRING" id="100884.GCA_000269565_02969"/>
<comment type="function">
    <text evidence="3">Catalyzes the phosphorylation of the 3'-hydroxyl group of dephosphocoenzyme A to form coenzyme A.</text>
</comment>
<keyword evidence="2 3" id="KW-0067">ATP-binding</keyword>
<keyword evidence="3 5" id="KW-0418">Kinase</keyword>
<evidence type="ECO:0000256" key="2">
    <source>
        <dbReference type="ARBA" id="ARBA00022840"/>
    </source>
</evidence>
<feature type="binding site" evidence="3">
    <location>
        <begin position="12"/>
        <end position="17"/>
    </location>
    <ligand>
        <name>ATP</name>
        <dbReference type="ChEBI" id="CHEBI:30616"/>
    </ligand>
</feature>
<evidence type="ECO:0000256" key="1">
    <source>
        <dbReference type="ARBA" id="ARBA00022741"/>
    </source>
</evidence>
<dbReference type="Pfam" id="PF01121">
    <property type="entry name" value="CoaE"/>
    <property type="match status" value="1"/>
</dbReference>
<dbReference type="Gene3D" id="3.40.50.300">
    <property type="entry name" value="P-loop containing nucleotide triphosphate hydrolases"/>
    <property type="match status" value="1"/>
</dbReference>
<dbReference type="PROSITE" id="PS51219">
    <property type="entry name" value="DPCK"/>
    <property type="match status" value="1"/>
</dbReference>
<evidence type="ECO:0000313" key="5">
    <source>
        <dbReference type="EMBL" id="EFW05616.1"/>
    </source>
</evidence>
<dbReference type="InterPro" id="IPR001977">
    <property type="entry name" value="Depp_CoAkinase"/>
</dbReference>
<dbReference type="EMBL" id="ADKX01000020">
    <property type="protein sequence ID" value="EFW05616.1"/>
    <property type="molecule type" value="Genomic_DNA"/>
</dbReference>
<dbReference type="InterPro" id="IPR027417">
    <property type="entry name" value="P-loop_NTPase"/>
</dbReference>
<keyword evidence="3" id="KW-0963">Cytoplasm</keyword>
<comment type="catalytic activity">
    <reaction evidence="3">
        <text>3'-dephospho-CoA + ATP = ADP + CoA + H(+)</text>
        <dbReference type="Rhea" id="RHEA:18245"/>
        <dbReference type="ChEBI" id="CHEBI:15378"/>
        <dbReference type="ChEBI" id="CHEBI:30616"/>
        <dbReference type="ChEBI" id="CHEBI:57287"/>
        <dbReference type="ChEBI" id="CHEBI:57328"/>
        <dbReference type="ChEBI" id="CHEBI:456216"/>
        <dbReference type="EC" id="2.7.1.24"/>
    </reaction>
</comment>
<dbReference type="GO" id="GO:0004140">
    <property type="term" value="F:dephospho-CoA kinase activity"/>
    <property type="evidence" value="ECO:0007669"/>
    <property type="project" value="UniProtKB-UniRule"/>
</dbReference>
<dbReference type="UniPathway" id="UPA00241">
    <property type="reaction ID" value="UER00356"/>
</dbReference>
<sequence length="198" mass="23041">MTKVIGLTGSIAVGKSTVSNYLLTHGYCVLDADEISRHALDQGTECFKQVINLFDCLDEKGSIDRKKLGNIVFHNAYKKRQLENIIHPYVIEQLKIGIRTCQDELIFLDIPLLYEVHLEALCDKIIVVYVDETTQMKRLMQRNHITQEEAMHLIGQQISIEKKKDMADFVIDNRSYYEELYQEIERVLKVLKDETIYE</sequence>
<comment type="subcellular location">
    <subcellularLocation>
        <location evidence="3">Cytoplasm</location>
    </subcellularLocation>
</comment>
<dbReference type="GO" id="GO:0005737">
    <property type="term" value="C:cytoplasm"/>
    <property type="evidence" value="ECO:0007669"/>
    <property type="project" value="UniProtKB-SubCell"/>
</dbReference>
<proteinExistence type="inferred from homology"/>
<gene>
    <name evidence="3" type="primary">coaE</name>
    <name evidence="5" type="ORF">HMPREF9488_01125</name>
</gene>
<dbReference type="Proteomes" id="UP000003157">
    <property type="component" value="Unassembled WGS sequence"/>
</dbReference>
<dbReference type="NCBIfam" id="TIGR00152">
    <property type="entry name" value="dephospho-CoA kinase"/>
    <property type="match status" value="1"/>
</dbReference>
<protein>
    <recommendedName>
        <fullName evidence="3 4">Dephospho-CoA kinase</fullName>
        <ecNumber evidence="3 4">2.7.1.24</ecNumber>
    </recommendedName>
    <alternativeName>
        <fullName evidence="3">Dephosphocoenzyme A kinase</fullName>
    </alternativeName>
</protein>
<accession>E7G8N7</accession>
<keyword evidence="3" id="KW-0173">Coenzyme A biosynthesis</keyword>
<dbReference type="eggNOG" id="COG0237">
    <property type="taxonomic scope" value="Bacteria"/>
</dbReference>
<evidence type="ECO:0000313" key="6">
    <source>
        <dbReference type="Proteomes" id="UP000003157"/>
    </source>
</evidence>
<dbReference type="OrthoDB" id="9812943at2"/>
<dbReference type="GeneID" id="78230768"/>
<dbReference type="SUPFAM" id="SSF52540">
    <property type="entry name" value="P-loop containing nucleoside triphosphate hydrolases"/>
    <property type="match status" value="1"/>
</dbReference>
<evidence type="ECO:0000256" key="3">
    <source>
        <dbReference type="HAMAP-Rule" id="MF_00376"/>
    </source>
</evidence>
<dbReference type="HAMAP" id="MF_00376">
    <property type="entry name" value="Dephospho_CoA_kinase"/>
    <property type="match status" value="1"/>
</dbReference>
<dbReference type="GO" id="GO:0005524">
    <property type="term" value="F:ATP binding"/>
    <property type="evidence" value="ECO:0007669"/>
    <property type="project" value="UniProtKB-UniRule"/>
</dbReference>
<dbReference type="RefSeq" id="WP_008788241.1">
    <property type="nucleotide sequence ID" value="NZ_AKCB01000002.1"/>
</dbReference>
<reference evidence="5 6" key="1">
    <citation type="submission" date="2010-12" db="EMBL/GenBank/DDBJ databases">
        <title>The Genome Sequence of Coprobacillus sp. strain 29_1.</title>
        <authorList>
            <consortium name="The Broad Institute Genome Sequencing Platform"/>
            <person name="Earl A."/>
            <person name="Ward D."/>
            <person name="Feldgarden M."/>
            <person name="Gevers D."/>
            <person name="Daigneault M."/>
            <person name="Sibley C.D."/>
            <person name="White A."/>
            <person name="Strauss J."/>
            <person name="Allen-Vercoe E."/>
            <person name="Young S.K."/>
            <person name="Zeng Q."/>
            <person name="Gargeya S."/>
            <person name="Fitzgerald M."/>
            <person name="Haas B."/>
            <person name="Abouelleil A."/>
            <person name="Alvarado L."/>
            <person name="Arachchi H.M."/>
            <person name="Berlin A."/>
            <person name="Brown A."/>
            <person name="Chapman S.B."/>
            <person name="Chen Z."/>
            <person name="Dunbar C."/>
            <person name="Freedman E."/>
            <person name="Gearin G."/>
            <person name="Gellesch M."/>
            <person name="Goldberg J."/>
            <person name="Griggs A."/>
            <person name="Gujja S."/>
            <person name="Heilman E."/>
            <person name="Heiman D."/>
            <person name="Howarth C."/>
            <person name="Larson L."/>
            <person name="Lui A."/>
            <person name="MacDonald P.J.P."/>
            <person name="Mehta T."/>
            <person name="Montmayeur A."/>
            <person name="Murphy C."/>
            <person name="Neiman D."/>
            <person name="Pearson M."/>
            <person name="Priest M."/>
            <person name="Roberts A."/>
            <person name="Saif S."/>
            <person name="Shea T."/>
            <person name="Shenoy N."/>
            <person name="Sisk P."/>
            <person name="Stolte C."/>
            <person name="Sykes S."/>
            <person name="White J."/>
            <person name="Yandava C."/>
            <person name="Nusbaum C."/>
            <person name="Birren B."/>
        </authorList>
    </citation>
    <scope>NUCLEOTIDE SEQUENCE [LARGE SCALE GENOMIC DNA]</scope>
    <source>
        <strain evidence="5 6">29_1</strain>
    </source>
</reference>
<dbReference type="PANTHER" id="PTHR10695">
    <property type="entry name" value="DEPHOSPHO-COA KINASE-RELATED"/>
    <property type="match status" value="1"/>
</dbReference>
<keyword evidence="6" id="KW-1185">Reference proteome</keyword>
<dbReference type="PANTHER" id="PTHR10695:SF46">
    <property type="entry name" value="BIFUNCTIONAL COENZYME A SYNTHASE-RELATED"/>
    <property type="match status" value="1"/>
</dbReference>
<dbReference type="HOGENOM" id="CLU_057180_2_1_9"/>
<organism evidence="5 6">
    <name type="scientific">Coprobacillus cateniformis</name>
    <dbReference type="NCBI Taxonomy" id="100884"/>
    <lineage>
        <taxon>Bacteria</taxon>
        <taxon>Bacillati</taxon>
        <taxon>Bacillota</taxon>
        <taxon>Erysipelotrichia</taxon>
        <taxon>Erysipelotrichales</taxon>
        <taxon>Coprobacillaceae</taxon>
        <taxon>Coprobacillus</taxon>
    </lineage>
</organism>
<dbReference type="AlphaFoldDB" id="E7G8N7"/>
<comment type="similarity">
    <text evidence="3">Belongs to the CoaE family.</text>
</comment>
<dbReference type="CDD" id="cd02022">
    <property type="entry name" value="DPCK"/>
    <property type="match status" value="1"/>
</dbReference>
<comment type="pathway">
    <text evidence="3">Cofactor biosynthesis; coenzyme A biosynthesis; CoA from (R)-pantothenate: step 5/5.</text>
</comment>
<name>E7G8N7_9FIRM</name>
<dbReference type="EC" id="2.7.1.24" evidence="3 4"/>